<dbReference type="InterPro" id="IPR018076">
    <property type="entry name" value="T2SS_GspF_dom"/>
</dbReference>
<dbReference type="EMBL" id="QJRX01000011">
    <property type="protein sequence ID" value="PYC20210.1"/>
    <property type="molecule type" value="Genomic_DNA"/>
</dbReference>
<dbReference type="Proteomes" id="UP000248146">
    <property type="component" value="Unassembled WGS sequence"/>
</dbReference>
<keyword evidence="3" id="KW-1003">Cell membrane</keyword>
<accession>A0A2V4L5U8</accession>
<reference evidence="9 10" key="1">
    <citation type="submission" date="2018-06" db="EMBL/GenBank/DDBJ databases">
        <title>Pseudomonas diversity within urban Lake Michigan freshwaters.</title>
        <authorList>
            <person name="Batrich M."/>
            <person name="Hatzopoulos T."/>
            <person name="Putonti C."/>
        </authorList>
    </citation>
    <scope>NUCLEOTIDE SEQUENCE [LARGE SCALE GENOMIC DNA]</scope>
    <source>
        <strain evidence="9 10">MB-090714</strain>
    </source>
</reference>
<proteinExistence type="inferred from homology"/>
<name>A0A2V4L5U8_AQUAC</name>
<keyword evidence="4 7" id="KW-0812">Transmembrane</keyword>
<dbReference type="PANTHER" id="PTHR30012:SF0">
    <property type="entry name" value="TYPE II SECRETION SYSTEM PROTEIN F-RELATED"/>
    <property type="match status" value="1"/>
</dbReference>
<comment type="caution">
    <text evidence="9">The sequence shown here is derived from an EMBL/GenBank/DDBJ whole genome shotgun (WGS) entry which is preliminary data.</text>
</comment>
<evidence type="ECO:0000256" key="6">
    <source>
        <dbReference type="ARBA" id="ARBA00023136"/>
    </source>
</evidence>
<keyword evidence="6 7" id="KW-0472">Membrane</keyword>
<gene>
    <name evidence="9" type="ORF">DMO17_18610</name>
</gene>
<dbReference type="Pfam" id="PF00482">
    <property type="entry name" value="T2SSF"/>
    <property type="match status" value="2"/>
</dbReference>
<feature type="domain" description="Type II secretion system protein GspF" evidence="8">
    <location>
        <begin position="270"/>
        <end position="394"/>
    </location>
</feature>
<feature type="transmembrane region" description="Helical" evidence="7">
    <location>
        <begin position="374"/>
        <end position="396"/>
    </location>
</feature>
<dbReference type="AlphaFoldDB" id="A0A2V4L5U8"/>
<sequence length="406" mass="45076">MLTFKYSALTQVGSKLAGEIDGPSRELCIQTLEQKGYLVLKIAPVRFSFLRPSRFDRLLLILLLEEWAGLSGYGLNESAVMGLLTRDTKLPQRVRMTASRIGDGLHSGYPLQQCLEMVGIPEDIAHFISAGQYSGVLKETLESVVARERERQEIRSAWATVLVYPALMALLLLAVNVVSVIWLIPMQEKMMLNMVRGEYAAIPFSSRAIFWASEHAGYFMLGIVLLVLFLAAGHALLKRYNEGYAEGVSRWWSGVPLLGSLSFDTQVSFFLRSLALSTRVGEGLVVALSNASKQVDSRHLRKELSQIRELVAYGECQFAEALQRHELVPGLDVLVARGEYGGREALVKALLEAVRYLSGRVDRQVERLRRASGFIGDVLVYLGAAPTLIALTIPQLDAVKLMARMF</sequence>
<dbReference type="RefSeq" id="WP_110683975.1">
    <property type="nucleotide sequence ID" value="NZ_QJRX01000011.1"/>
</dbReference>
<dbReference type="InterPro" id="IPR003004">
    <property type="entry name" value="GspF/PilC"/>
</dbReference>
<comment type="subcellular location">
    <subcellularLocation>
        <location evidence="1">Cell membrane</location>
        <topology evidence="1">Multi-pass membrane protein</topology>
    </subcellularLocation>
</comment>
<evidence type="ECO:0000313" key="10">
    <source>
        <dbReference type="Proteomes" id="UP000248146"/>
    </source>
</evidence>
<feature type="domain" description="Type II secretion system protein GspF" evidence="8">
    <location>
        <begin position="64"/>
        <end position="185"/>
    </location>
</feature>
<dbReference type="GO" id="GO:0005886">
    <property type="term" value="C:plasma membrane"/>
    <property type="evidence" value="ECO:0007669"/>
    <property type="project" value="UniProtKB-SubCell"/>
</dbReference>
<evidence type="ECO:0000256" key="7">
    <source>
        <dbReference type="SAM" id="Phobius"/>
    </source>
</evidence>
<dbReference type="OrthoDB" id="9805682at2"/>
<evidence type="ECO:0000256" key="4">
    <source>
        <dbReference type="ARBA" id="ARBA00022692"/>
    </source>
</evidence>
<organism evidence="9 10">
    <name type="scientific">Aquipseudomonas alcaligenes</name>
    <name type="common">Pseudomonas alcaligenes</name>
    <dbReference type="NCBI Taxonomy" id="43263"/>
    <lineage>
        <taxon>Bacteria</taxon>
        <taxon>Pseudomonadati</taxon>
        <taxon>Pseudomonadota</taxon>
        <taxon>Gammaproteobacteria</taxon>
        <taxon>Pseudomonadales</taxon>
        <taxon>Pseudomonadaceae</taxon>
        <taxon>Aquipseudomonas</taxon>
    </lineage>
</organism>
<dbReference type="PANTHER" id="PTHR30012">
    <property type="entry name" value="GENERAL SECRETION PATHWAY PROTEIN"/>
    <property type="match status" value="1"/>
</dbReference>
<evidence type="ECO:0000259" key="8">
    <source>
        <dbReference type="Pfam" id="PF00482"/>
    </source>
</evidence>
<protein>
    <recommendedName>
        <fullName evidence="8">Type II secretion system protein GspF domain-containing protein</fullName>
    </recommendedName>
</protein>
<evidence type="ECO:0000313" key="9">
    <source>
        <dbReference type="EMBL" id="PYC20210.1"/>
    </source>
</evidence>
<feature type="transmembrane region" description="Helical" evidence="7">
    <location>
        <begin position="157"/>
        <end position="184"/>
    </location>
</feature>
<feature type="transmembrane region" description="Helical" evidence="7">
    <location>
        <begin position="216"/>
        <end position="237"/>
    </location>
</feature>
<dbReference type="InterPro" id="IPR042094">
    <property type="entry name" value="T2SS_GspF_sf"/>
</dbReference>
<evidence type="ECO:0000256" key="1">
    <source>
        <dbReference type="ARBA" id="ARBA00004651"/>
    </source>
</evidence>
<keyword evidence="5 7" id="KW-1133">Transmembrane helix</keyword>
<evidence type="ECO:0000256" key="5">
    <source>
        <dbReference type="ARBA" id="ARBA00022989"/>
    </source>
</evidence>
<evidence type="ECO:0000256" key="3">
    <source>
        <dbReference type="ARBA" id="ARBA00022475"/>
    </source>
</evidence>
<evidence type="ECO:0000256" key="2">
    <source>
        <dbReference type="ARBA" id="ARBA00005745"/>
    </source>
</evidence>
<dbReference type="Gene3D" id="1.20.81.30">
    <property type="entry name" value="Type II secretion system (T2SS), domain F"/>
    <property type="match status" value="2"/>
</dbReference>
<comment type="similarity">
    <text evidence="2">Belongs to the GSP F family.</text>
</comment>